<evidence type="ECO:0000259" key="1">
    <source>
        <dbReference type="SMART" id="SM00849"/>
    </source>
</evidence>
<proteinExistence type="predicted"/>
<protein>
    <submittedName>
        <fullName evidence="2">MBL fold metallo-hydrolase</fullName>
    </submittedName>
</protein>
<organism evidence="2 3">
    <name type="scientific">Kaistia nematophila</name>
    <dbReference type="NCBI Taxonomy" id="2994654"/>
    <lineage>
        <taxon>Bacteria</taxon>
        <taxon>Pseudomonadati</taxon>
        <taxon>Pseudomonadota</taxon>
        <taxon>Alphaproteobacteria</taxon>
        <taxon>Hyphomicrobiales</taxon>
        <taxon>Kaistiaceae</taxon>
        <taxon>Kaistia</taxon>
    </lineage>
</organism>
<dbReference type="RefSeq" id="WP_266338873.1">
    <property type="nucleotide sequence ID" value="NZ_JAPKNK010000004.1"/>
</dbReference>
<dbReference type="InterPro" id="IPR050114">
    <property type="entry name" value="UPF0173_UPF0282_UlaG_hydrolase"/>
</dbReference>
<sequence length="280" mass="30090">MRIERRPGFPAPGRPGLYWLGQAGFWIETGRHRILIDPYLSDSLAQKYAGKPNDHRRMMPAPIAVEQLPRPDLVLVSHAHTDHMDPDTLRPLAARFPDVPFVVPAARMDVAWERIGAGAKLIGVDAGETFEPVEGVTVTVFPAAHETLERDGEGRHVFLGYGIRAGGISLYHSGDTIPFEGLTELVRAFRPDIALLPVNGRDAQRLAAGIPGNLTLAEAVALAGAAQAAFLVPHHFGLFAFNTADEAAIDAAALASVRPKIVKPAADETLALFDDIGPAE</sequence>
<comment type="caution">
    <text evidence="2">The sequence shown here is derived from an EMBL/GenBank/DDBJ whole genome shotgun (WGS) entry which is preliminary data.</text>
</comment>
<accession>A0A9X3E1E4</accession>
<dbReference type="PANTHER" id="PTHR43546">
    <property type="entry name" value="UPF0173 METAL-DEPENDENT HYDROLASE MJ1163-RELATED"/>
    <property type="match status" value="1"/>
</dbReference>
<keyword evidence="3" id="KW-1185">Reference proteome</keyword>
<dbReference type="SMART" id="SM00849">
    <property type="entry name" value="Lactamase_B"/>
    <property type="match status" value="1"/>
</dbReference>
<evidence type="ECO:0000313" key="3">
    <source>
        <dbReference type="Proteomes" id="UP001144805"/>
    </source>
</evidence>
<dbReference type="Proteomes" id="UP001144805">
    <property type="component" value="Unassembled WGS sequence"/>
</dbReference>
<dbReference type="EMBL" id="JAPKNK010000004">
    <property type="protein sequence ID" value="MCX5569904.1"/>
    <property type="molecule type" value="Genomic_DNA"/>
</dbReference>
<dbReference type="Gene3D" id="3.60.15.10">
    <property type="entry name" value="Ribonuclease Z/Hydroxyacylglutathione hydrolase-like"/>
    <property type="match status" value="1"/>
</dbReference>
<gene>
    <name evidence="2" type="ORF">OSH07_11925</name>
</gene>
<dbReference type="Pfam" id="PF12706">
    <property type="entry name" value="Lactamase_B_2"/>
    <property type="match status" value="1"/>
</dbReference>
<name>A0A9X3E1E4_9HYPH</name>
<evidence type="ECO:0000313" key="2">
    <source>
        <dbReference type="EMBL" id="MCX5569904.1"/>
    </source>
</evidence>
<dbReference type="PANTHER" id="PTHR43546:SF3">
    <property type="entry name" value="UPF0173 METAL-DEPENDENT HYDROLASE MJ1163"/>
    <property type="match status" value="1"/>
</dbReference>
<dbReference type="InterPro" id="IPR001279">
    <property type="entry name" value="Metallo-B-lactamas"/>
</dbReference>
<dbReference type="SUPFAM" id="SSF56281">
    <property type="entry name" value="Metallo-hydrolase/oxidoreductase"/>
    <property type="match status" value="1"/>
</dbReference>
<feature type="domain" description="Metallo-beta-lactamase" evidence="1">
    <location>
        <begin position="21"/>
        <end position="210"/>
    </location>
</feature>
<reference evidence="2" key="1">
    <citation type="submission" date="2022-11" db="EMBL/GenBank/DDBJ databases">
        <title>Biodiversity and phylogenetic relationships of bacteria.</title>
        <authorList>
            <person name="Machado R.A.R."/>
            <person name="Bhat A."/>
            <person name="Loulou A."/>
            <person name="Kallel S."/>
        </authorList>
    </citation>
    <scope>NUCLEOTIDE SEQUENCE</scope>
    <source>
        <strain evidence="2">K-TC2</strain>
    </source>
</reference>
<dbReference type="InterPro" id="IPR036866">
    <property type="entry name" value="RibonucZ/Hydroxyglut_hydro"/>
</dbReference>
<dbReference type="AlphaFoldDB" id="A0A9X3E1E4"/>